<feature type="compositionally biased region" description="Low complexity" evidence="4">
    <location>
        <begin position="55"/>
        <end position="69"/>
    </location>
</feature>
<dbReference type="FunFam" id="1.10.510.10:FF:000947">
    <property type="entry name" value="serine/threonine-protein kinase OSR1"/>
    <property type="match status" value="1"/>
</dbReference>
<keyword evidence="2" id="KW-0547">Nucleotide-binding</keyword>
<dbReference type="PROSITE" id="PS50011">
    <property type="entry name" value="PROTEIN_KINASE_DOM"/>
    <property type="match status" value="1"/>
</dbReference>
<dbReference type="PANTHER" id="PTHR48014:SF21">
    <property type="entry name" value="SERINE_THREONINE-PROTEIN KINASE FRAY2"/>
    <property type="match status" value="1"/>
</dbReference>
<proteinExistence type="inferred from homology"/>
<dbReference type="GO" id="GO:0004672">
    <property type="term" value="F:protein kinase activity"/>
    <property type="evidence" value="ECO:0007669"/>
    <property type="project" value="InterPro"/>
</dbReference>
<dbReference type="Pfam" id="PF00069">
    <property type="entry name" value="Pkinase"/>
    <property type="match status" value="1"/>
</dbReference>
<keyword evidence="2" id="KW-0067">ATP-binding</keyword>
<evidence type="ECO:0000313" key="6">
    <source>
        <dbReference type="EMBL" id="ORZ13257.1"/>
    </source>
</evidence>
<dbReference type="AlphaFoldDB" id="A0A1X2IBD8"/>
<dbReference type="EMBL" id="MCGE01000017">
    <property type="protein sequence ID" value="ORZ13257.1"/>
    <property type="molecule type" value="Genomic_DNA"/>
</dbReference>
<accession>A0A1X2IBD8</accession>
<dbReference type="SMART" id="SM00220">
    <property type="entry name" value="S_TKc"/>
    <property type="match status" value="1"/>
</dbReference>
<evidence type="ECO:0000256" key="4">
    <source>
        <dbReference type="SAM" id="MobiDB-lite"/>
    </source>
</evidence>
<evidence type="ECO:0000313" key="7">
    <source>
        <dbReference type="Proteomes" id="UP000193560"/>
    </source>
</evidence>
<feature type="compositionally biased region" description="Low complexity" evidence="4">
    <location>
        <begin position="713"/>
        <end position="722"/>
    </location>
</feature>
<keyword evidence="6" id="KW-0418">Kinase</keyword>
<name>A0A1X2IBD8_9FUNG</name>
<evidence type="ECO:0000256" key="2">
    <source>
        <dbReference type="PROSITE-ProRule" id="PRU10141"/>
    </source>
</evidence>
<feature type="domain" description="Protein kinase" evidence="5">
    <location>
        <begin position="149"/>
        <end position="408"/>
    </location>
</feature>
<dbReference type="GO" id="GO:1902554">
    <property type="term" value="C:serine/threonine protein kinase complex"/>
    <property type="evidence" value="ECO:0007669"/>
    <property type="project" value="TreeGrafter"/>
</dbReference>
<evidence type="ECO:0000256" key="3">
    <source>
        <dbReference type="SAM" id="Coils"/>
    </source>
</evidence>
<dbReference type="InterPro" id="IPR017441">
    <property type="entry name" value="Protein_kinase_ATP_BS"/>
</dbReference>
<dbReference type="Gene3D" id="1.10.510.10">
    <property type="entry name" value="Transferase(Phosphotransferase) domain 1"/>
    <property type="match status" value="1"/>
</dbReference>
<organism evidence="6 7">
    <name type="scientific">Absidia repens</name>
    <dbReference type="NCBI Taxonomy" id="90262"/>
    <lineage>
        <taxon>Eukaryota</taxon>
        <taxon>Fungi</taxon>
        <taxon>Fungi incertae sedis</taxon>
        <taxon>Mucoromycota</taxon>
        <taxon>Mucoromycotina</taxon>
        <taxon>Mucoromycetes</taxon>
        <taxon>Mucorales</taxon>
        <taxon>Cunninghamellaceae</taxon>
        <taxon>Absidia</taxon>
    </lineage>
</organism>
<feature type="compositionally biased region" description="Low complexity" evidence="4">
    <location>
        <begin position="475"/>
        <end position="485"/>
    </location>
</feature>
<feature type="binding site" evidence="2">
    <location>
        <position position="178"/>
    </location>
    <ligand>
        <name>ATP</name>
        <dbReference type="ChEBI" id="CHEBI:30616"/>
    </ligand>
</feature>
<dbReference type="PROSITE" id="PS00107">
    <property type="entry name" value="PROTEIN_KINASE_ATP"/>
    <property type="match status" value="1"/>
</dbReference>
<dbReference type="STRING" id="90262.A0A1X2IBD8"/>
<dbReference type="InterPro" id="IPR047173">
    <property type="entry name" value="STRAD_A/B-like"/>
</dbReference>
<reference evidence="6 7" key="1">
    <citation type="submission" date="2016-07" db="EMBL/GenBank/DDBJ databases">
        <title>Pervasive Adenine N6-methylation of Active Genes in Fungi.</title>
        <authorList>
            <consortium name="DOE Joint Genome Institute"/>
            <person name="Mondo S.J."/>
            <person name="Dannebaum R.O."/>
            <person name="Kuo R.C."/>
            <person name="Labutti K."/>
            <person name="Haridas S."/>
            <person name="Kuo A."/>
            <person name="Salamov A."/>
            <person name="Ahrendt S.R."/>
            <person name="Lipzen A."/>
            <person name="Sullivan W."/>
            <person name="Andreopoulos W.B."/>
            <person name="Clum A."/>
            <person name="Lindquist E."/>
            <person name="Daum C."/>
            <person name="Ramamoorthy G.K."/>
            <person name="Gryganskyi A."/>
            <person name="Culley D."/>
            <person name="Magnuson J.K."/>
            <person name="James T.Y."/>
            <person name="O'Malley M.A."/>
            <person name="Stajich J.E."/>
            <person name="Spatafora J.W."/>
            <person name="Visel A."/>
            <person name="Grigoriev I.V."/>
        </authorList>
    </citation>
    <scope>NUCLEOTIDE SEQUENCE [LARGE SCALE GENOMIC DNA]</scope>
    <source>
        <strain evidence="6 7">NRRL 1336</strain>
    </source>
</reference>
<dbReference type="GO" id="GO:0005524">
    <property type="term" value="F:ATP binding"/>
    <property type="evidence" value="ECO:0007669"/>
    <property type="project" value="UniProtKB-UniRule"/>
</dbReference>
<keyword evidence="7" id="KW-1185">Reference proteome</keyword>
<dbReference type="GO" id="GO:0043539">
    <property type="term" value="F:protein serine/threonine kinase activator activity"/>
    <property type="evidence" value="ECO:0007669"/>
    <property type="project" value="InterPro"/>
</dbReference>
<dbReference type="OrthoDB" id="248923at2759"/>
<keyword evidence="3" id="KW-0175">Coiled coil</keyword>
<feature type="coiled-coil region" evidence="3">
    <location>
        <begin position="854"/>
        <end position="888"/>
    </location>
</feature>
<evidence type="ECO:0000256" key="1">
    <source>
        <dbReference type="ARBA" id="ARBA00008874"/>
    </source>
</evidence>
<feature type="region of interest" description="Disordered" evidence="4">
    <location>
        <begin position="14"/>
        <end position="75"/>
    </location>
</feature>
<comment type="similarity">
    <text evidence="1">Belongs to the protein kinase superfamily. STE Ser/Thr protein kinase family. STE20 subfamily.</text>
</comment>
<keyword evidence="6" id="KW-0808">Transferase</keyword>
<comment type="caution">
    <text evidence="6">The sequence shown here is derived from an EMBL/GenBank/DDBJ whole genome shotgun (WGS) entry which is preliminary data.</text>
</comment>
<evidence type="ECO:0000259" key="5">
    <source>
        <dbReference type="PROSITE" id="PS50011"/>
    </source>
</evidence>
<gene>
    <name evidence="6" type="ORF">BCR42DRAFT_378507</name>
</gene>
<dbReference type="GO" id="GO:0006611">
    <property type="term" value="P:protein export from nucleus"/>
    <property type="evidence" value="ECO:0007669"/>
    <property type="project" value="TreeGrafter"/>
</dbReference>
<dbReference type="PANTHER" id="PTHR48014">
    <property type="entry name" value="SERINE/THREONINE-PROTEIN KINASE FRAY2"/>
    <property type="match status" value="1"/>
</dbReference>
<feature type="region of interest" description="Disordered" evidence="4">
    <location>
        <begin position="666"/>
        <end position="757"/>
    </location>
</feature>
<dbReference type="Gene3D" id="3.30.200.20">
    <property type="entry name" value="Phosphorylase Kinase, domain 1"/>
    <property type="match status" value="1"/>
</dbReference>
<protein>
    <submittedName>
        <fullName evidence="6">Kinase-like domain-containing protein</fullName>
    </submittedName>
</protein>
<dbReference type="Proteomes" id="UP000193560">
    <property type="component" value="Unassembled WGS sequence"/>
</dbReference>
<dbReference type="InterPro" id="IPR011009">
    <property type="entry name" value="Kinase-like_dom_sf"/>
</dbReference>
<feature type="compositionally biased region" description="Low complexity" evidence="4">
    <location>
        <begin position="688"/>
        <end position="701"/>
    </location>
</feature>
<feature type="region of interest" description="Disordered" evidence="4">
    <location>
        <begin position="473"/>
        <end position="494"/>
    </location>
</feature>
<dbReference type="InterPro" id="IPR000719">
    <property type="entry name" value="Prot_kinase_dom"/>
</dbReference>
<sequence>MSQSSIQNPLSLLKTSTTTTQPTLDSSFALPSSHATNTSTSSRSRAGSIIKAMVPSTSPSPSISRRSSSATHSMLAKRAASTVSEALHLKLSALAVQDNGTSSPFHSPYDSNNITPTPLSSPYPTGVNASTASLSQVSESNWANKYDDFHIKEPIGYGSSAIVYGAIYLPTKKLVALKMIDLDMFERNQIDELRRETALMALSKHPNVLRVYGSFVNGSKLYIITPYLSFGSCLDIMKTKFKDGFEEITIATILKQALEGLVYLHKNGHIHRDVKAGNLLMDDQGTVLLADFGVSSSLAEKGDVRKTFVGTPCWMAPEVMEQDGYDFKADIWSFGITAYELATGHAPFAKYPPMKVLKLTLSNAPPTLDHEHTKHKYSKIFKEMIDLCLQKNPTARPSAEKLLQHPFFKQAKKKDYLCKSVLSHVSPLDLRPHKKVPEKRVSYQSTDQWDFDDTPLANDKSMLYMPSQDIEQHPTNRATTDTATTPPQPLPQQPKRRITFGDVVVRESCHTNACSKSKPSSDIDPTSQCHPSIFTEHSNIIAPTPVKKSRFIVEESDLPTSIMLSQGSSTAPTSLNDHMNYLNYASYNKESHHPCSSQQQHRYSVQFSGPELDRPPDTVLTASSARYVSFNSDSPLSPLSRVASYDNICERKSRFEVQHSTATSPTMIVDQQQQQQQQQSSFTPTMVSRESSQSSFQAQSQKLGRFKVEKTSSNEGISSGSNGKDDARKIIGRFELTGRSSTSSASSSDNNHGMPLADSTTAAAATLGNRDRQPPGAFVDVHGLYPQMEILLKQMDAQAVLLQEIMVQMNQSSSSSSASGGRSRAVSLSDASRQWDHLCYDQQRQSPTELHETVDQLQRLLTASKYERDRLTKENDGLRCELERLRKKSSSGNLA</sequence>
<feature type="compositionally biased region" description="Low complexity" evidence="4">
    <location>
        <begin position="14"/>
        <end position="48"/>
    </location>
</feature>
<dbReference type="SUPFAM" id="SSF56112">
    <property type="entry name" value="Protein kinase-like (PK-like)"/>
    <property type="match status" value="1"/>
</dbReference>
<feature type="region of interest" description="Disordered" evidence="4">
    <location>
        <begin position="101"/>
        <end position="125"/>
    </location>
</feature>